<evidence type="ECO:0000256" key="4">
    <source>
        <dbReference type="ARBA" id="ARBA00022679"/>
    </source>
</evidence>
<dbReference type="GO" id="GO:0044550">
    <property type="term" value="P:secondary metabolite biosynthetic process"/>
    <property type="evidence" value="ECO:0007669"/>
    <property type="project" value="TreeGrafter"/>
</dbReference>
<evidence type="ECO:0000313" key="13">
    <source>
        <dbReference type="Proteomes" id="UP000027345"/>
    </source>
</evidence>
<feature type="active site" evidence="9">
    <location>
        <position position="254"/>
    </location>
</feature>
<proteinExistence type="inferred from homology"/>
<evidence type="ECO:0000256" key="5">
    <source>
        <dbReference type="ARBA" id="ARBA00022832"/>
    </source>
</evidence>
<keyword evidence="7 9" id="KW-0275">Fatty acid biosynthesis</keyword>
<gene>
    <name evidence="9" type="primary">fabH</name>
    <name evidence="12" type="ORF">DV20_21030</name>
</gene>
<feature type="domain" description="Beta-ketoacyl-[acyl-carrier-protein] synthase III C-terminal" evidence="10">
    <location>
        <begin position="238"/>
        <end position="327"/>
    </location>
</feature>
<reference evidence="12 13" key="1">
    <citation type="submission" date="2014-05" db="EMBL/GenBank/DDBJ databases">
        <title>Draft genome sequence of Amycolatopsis rifamycinica DSM 46095.</title>
        <authorList>
            <person name="Lal R."/>
            <person name="Saxena A."/>
            <person name="Kumari R."/>
            <person name="Mukherjee U."/>
            <person name="Singh P."/>
            <person name="Sangwan N."/>
            <person name="Mahato N.K."/>
        </authorList>
    </citation>
    <scope>NUCLEOTIDE SEQUENCE [LARGE SCALE GENOMIC DNA]</scope>
    <source>
        <strain evidence="12 13">DSM 46095</strain>
    </source>
</reference>
<feature type="active site" evidence="9">
    <location>
        <position position="115"/>
    </location>
</feature>
<evidence type="ECO:0000256" key="8">
    <source>
        <dbReference type="ARBA" id="ARBA00023315"/>
    </source>
</evidence>
<dbReference type="GO" id="GO:0004315">
    <property type="term" value="F:3-oxoacyl-[acyl-carrier-protein] synthase activity"/>
    <property type="evidence" value="ECO:0007669"/>
    <property type="project" value="InterPro"/>
</dbReference>
<dbReference type="EC" id="2.3.1.180" evidence="9"/>
<evidence type="ECO:0000256" key="6">
    <source>
        <dbReference type="ARBA" id="ARBA00023098"/>
    </source>
</evidence>
<keyword evidence="5 9" id="KW-0276">Fatty acid metabolism</keyword>
<evidence type="ECO:0000256" key="9">
    <source>
        <dbReference type="HAMAP-Rule" id="MF_01815"/>
    </source>
</evidence>
<accession>A0A066U3I7</accession>
<keyword evidence="8 9" id="KW-0012">Acyltransferase</keyword>
<dbReference type="PANTHER" id="PTHR34069:SF2">
    <property type="entry name" value="BETA-KETOACYL-[ACYL-CARRIER-PROTEIN] SYNTHASE III"/>
    <property type="match status" value="1"/>
</dbReference>
<comment type="catalytic activity">
    <reaction evidence="9">
        <text>malonyl-[ACP] + acetyl-CoA + H(+) = 3-oxobutanoyl-[ACP] + CO2 + CoA</text>
        <dbReference type="Rhea" id="RHEA:12080"/>
        <dbReference type="Rhea" id="RHEA-COMP:9623"/>
        <dbReference type="Rhea" id="RHEA-COMP:9625"/>
        <dbReference type="ChEBI" id="CHEBI:15378"/>
        <dbReference type="ChEBI" id="CHEBI:16526"/>
        <dbReference type="ChEBI" id="CHEBI:57287"/>
        <dbReference type="ChEBI" id="CHEBI:57288"/>
        <dbReference type="ChEBI" id="CHEBI:78449"/>
        <dbReference type="ChEBI" id="CHEBI:78450"/>
        <dbReference type="EC" id="2.3.1.180"/>
    </reaction>
</comment>
<feature type="region of interest" description="ACP-binding" evidence="9">
    <location>
        <begin position="255"/>
        <end position="259"/>
    </location>
</feature>
<keyword evidence="2 9" id="KW-0963">Cytoplasm</keyword>
<evidence type="ECO:0000256" key="7">
    <source>
        <dbReference type="ARBA" id="ARBA00023160"/>
    </source>
</evidence>
<organism evidence="12 13">
    <name type="scientific">Amycolatopsis rifamycinica</name>
    <dbReference type="NCBI Taxonomy" id="287986"/>
    <lineage>
        <taxon>Bacteria</taxon>
        <taxon>Bacillati</taxon>
        <taxon>Actinomycetota</taxon>
        <taxon>Actinomycetes</taxon>
        <taxon>Pseudonocardiales</taxon>
        <taxon>Pseudonocardiaceae</taxon>
        <taxon>Amycolatopsis</taxon>
    </lineage>
</organism>
<dbReference type="Pfam" id="PF08545">
    <property type="entry name" value="ACP_syn_III"/>
    <property type="match status" value="1"/>
</dbReference>
<dbReference type="HAMAP" id="MF_01815">
    <property type="entry name" value="FabH"/>
    <property type="match status" value="1"/>
</dbReference>
<comment type="domain">
    <text evidence="9">The last Arg residue of the ACP-binding site is essential for the weak association between ACP/AcpP and FabH.</text>
</comment>
<dbReference type="eggNOG" id="COG0332">
    <property type="taxonomic scope" value="Bacteria"/>
</dbReference>
<comment type="similarity">
    <text evidence="1 9">Belongs to the thiolase-like superfamily. FabH family.</text>
</comment>
<sequence>MSATTRAAVLTGLGSTVPDQVVTNAMLASRMDTSDEWIRSRTGIRERRVVEPGTATGDLATEAGRRALKSAGVDAVDALVLATTTPDHTCPATGPAVADRLGLGTIPAYDVAAVCSGFLYALATAAGLIALGTADRVLVVAAEAFTTIIDPADRTTAPIFGDGAGAVVLEAGDAAQRGALLGFDLGSDGALADLIIVPAGGSRRRTSADPAEYFMKMRGRTVFTNAVLRMASSSRAALARTGWKPGDVDRLVGHQANVRILRAVAEELGLPAERAFVDVDKYGNTAAASIPLALDDAASSGLLTAGDRVLLTAFGGGASWGAVTLEWPDLS</sequence>
<dbReference type="Gene3D" id="3.40.47.10">
    <property type="match status" value="1"/>
</dbReference>
<dbReference type="AlphaFoldDB" id="A0A066U3I7"/>
<dbReference type="RefSeq" id="WP_043782655.1">
    <property type="nucleotide sequence ID" value="NZ_JMQI01000043.1"/>
</dbReference>
<evidence type="ECO:0000256" key="3">
    <source>
        <dbReference type="ARBA" id="ARBA00022516"/>
    </source>
</evidence>
<dbReference type="PANTHER" id="PTHR34069">
    <property type="entry name" value="3-OXOACYL-[ACYL-CARRIER-PROTEIN] SYNTHASE 3"/>
    <property type="match status" value="1"/>
</dbReference>
<comment type="caution">
    <text evidence="12">The sequence shown here is derived from an EMBL/GenBank/DDBJ whole genome shotgun (WGS) entry which is preliminary data.</text>
</comment>
<feature type="domain" description="Beta-ketoacyl-[acyl-carrier-protein] synthase III N-terminal" evidence="11">
    <location>
        <begin position="109"/>
        <end position="189"/>
    </location>
</feature>
<dbReference type="UniPathway" id="UPA00094"/>
<feature type="active site" evidence="9">
    <location>
        <position position="284"/>
    </location>
</feature>
<evidence type="ECO:0000256" key="2">
    <source>
        <dbReference type="ARBA" id="ARBA00022490"/>
    </source>
</evidence>
<evidence type="ECO:0000256" key="1">
    <source>
        <dbReference type="ARBA" id="ARBA00008642"/>
    </source>
</evidence>
<protein>
    <recommendedName>
        <fullName evidence="9">Beta-ketoacyl-[acyl-carrier-protein] synthase III</fullName>
        <shortName evidence="9">Beta-ketoacyl-ACP synthase III</shortName>
        <shortName evidence="9">KAS III</shortName>
        <ecNumber evidence="9">2.3.1.180</ecNumber>
    </recommendedName>
    <alternativeName>
        <fullName evidence="9">3-oxoacyl-[acyl-carrier-protein] synthase 3</fullName>
    </alternativeName>
    <alternativeName>
        <fullName evidence="9">3-oxoacyl-[acyl-carrier-protein] synthase III</fullName>
    </alternativeName>
</protein>
<keyword evidence="4 9" id="KW-0808">Transferase</keyword>
<dbReference type="NCBIfam" id="NF006829">
    <property type="entry name" value="PRK09352.1"/>
    <property type="match status" value="1"/>
</dbReference>
<dbReference type="GO" id="GO:0033818">
    <property type="term" value="F:beta-ketoacyl-acyl-carrier-protein synthase III activity"/>
    <property type="evidence" value="ECO:0007669"/>
    <property type="project" value="UniProtKB-UniRule"/>
</dbReference>
<dbReference type="SUPFAM" id="SSF53901">
    <property type="entry name" value="Thiolase-like"/>
    <property type="match status" value="1"/>
</dbReference>
<dbReference type="InterPro" id="IPR013747">
    <property type="entry name" value="ACP_syn_III_C"/>
</dbReference>
<name>A0A066U3I7_9PSEU</name>
<dbReference type="CDD" id="cd00830">
    <property type="entry name" value="KAS_III"/>
    <property type="match status" value="1"/>
</dbReference>
<comment type="subcellular location">
    <subcellularLocation>
        <location evidence="9">Cytoplasm</location>
    </subcellularLocation>
</comment>
<keyword evidence="9" id="KW-0511">Multifunctional enzyme</keyword>
<dbReference type="Proteomes" id="UP000027345">
    <property type="component" value="Unassembled WGS sequence"/>
</dbReference>
<dbReference type="Pfam" id="PF08541">
    <property type="entry name" value="ACP_syn_III_C"/>
    <property type="match status" value="1"/>
</dbReference>
<dbReference type="NCBIfam" id="TIGR00747">
    <property type="entry name" value="fabH"/>
    <property type="match status" value="1"/>
</dbReference>
<evidence type="ECO:0000259" key="10">
    <source>
        <dbReference type="Pfam" id="PF08541"/>
    </source>
</evidence>
<keyword evidence="6 9" id="KW-0443">Lipid metabolism</keyword>
<comment type="function">
    <text evidence="9">Catalyzes the condensation reaction of fatty acid synthesis by the addition to an acyl acceptor of two carbons from malonyl-ACP. Catalyzes the first condensation reaction which initiates fatty acid synthesis and may therefore play a role in governing the total rate of fatty acid production. Possesses both acetoacetyl-ACP synthase and acetyl transacylase activities. Its substrate specificity determines the biosynthesis of branched-chain and/or straight-chain of fatty acids.</text>
</comment>
<comment type="subunit">
    <text evidence="9">Homodimer.</text>
</comment>
<dbReference type="InterPro" id="IPR013751">
    <property type="entry name" value="ACP_syn_III_N"/>
</dbReference>
<evidence type="ECO:0000313" key="12">
    <source>
        <dbReference type="EMBL" id="KDN20437.1"/>
    </source>
</evidence>
<keyword evidence="13" id="KW-1185">Reference proteome</keyword>
<dbReference type="EMBL" id="JMQI01000043">
    <property type="protein sequence ID" value="KDN20437.1"/>
    <property type="molecule type" value="Genomic_DNA"/>
</dbReference>
<dbReference type="GO" id="GO:0006633">
    <property type="term" value="P:fatty acid biosynthetic process"/>
    <property type="evidence" value="ECO:0007669"/>
    <property type="project" value="UniProtKB-UniRule"/>
</dbReference>
<evidence type="ECO:0000259" key="11">
    <source>
        <dbReference type="Pfam" id="PF08545"/>
    </source>
</evidence>
<dbReference type="InterPro" id="IPR004655">
    <property type="entry name" value="FabH"/>
</dbReference>
<keyword evidence="3 9" id="KW-0444">Lipid biosynthesis</keyword>
<dbReference type="STRING" id="287986.DV20_21030"/>
<comment type="pathway">
    <text evidence="9">Lipid metabolism; fatty acid biosynthesis.</text>
</comment>
<dbReference type="GO" id="GO:0005737">
    <property type="term" value="C:cytoplasm"/>
    <property type="evidence" value="ECO:0007669"/>
    <property type="project" value="UniProtKB-SubCell"/>
</dbReference>
<dbReference type="InterPro" id="IPR016039">
    <property type="entry name" value="Thiolase-like"/>
</dbReference>